<protein>
    <submittedName>
        <fullName evidence="1">Uncharacterized protein</fullName>
    </submittedName>
</protein>
<proteinExistence type="predicted"/>
<reference evidence="1" key="1">
    <citation type="submission" date="2013-05" db="EMBL/GenBank/DDBJ databases">
        <authorList>
            <person name="Yim A.K.Y."/>
            <person name="Chan T.F."/>
            <person name="Ji K.M."/>
            <person name="Liu X.Y."/>
            <person name="Zhou J.W."/>
            <person name="Li R.Q."/>
            <person name="Yang K.Y."/>
            <person name="Li J."/>
            <person name="Li M."/>
            <person name="Law P.T.W."/>
            <person name="Wu Y.L."/>
            <person name="Cai Z.L."/>
            <person name="Qin H."/>
            <person name="Bao Y."/>
            <person name="Leung R.K.K."/>
            <person name="Ng P.K.S."/>
            <person name="Zou J."/>
            <person name="Zhong X.J."/>
            <person name="Ran P.X."/>
            <person name="Zhong N.S."/>
            <person name="Liu Z.G."/>
            <person name="Tsui S.K.W."/>
        </authorList>
    </citation>
    <scope>NUCLEOTIDE SEQUENCE</scope>
    <source>
        <strain evidence="1">Derf</strain>
        <tissue evidence="1">Whole organism</tissue>
    </source>
</reference>
<organism evidence="1 2">
    <name type="scientific">Dermatophagoides farinae</name>
    <name type="common">American house dust mite</name>
    <dbReference type="NCBI Taxonomy" id="6954"/>
    <lineage>
        <taxon>Eukaryota</taxon>
        <taxon>Metazoa</taxon>
        <taxon>Ecdysozoa</taxon>
        <taxon>Arthropoda</taxon>
        <taxon>Chelicerata</taxon>
        <taxon>Arachnida</taxon>
        <taxon>Acari</taxon>
        <taxon>Acariformes</taxon>
        <taxon>Sarcoptiformes</taxon>
        <taxon>Astigmata</taxon>
        <taxon>Psoroptidia</taxon>
        <taxon>Analgoidea</taxon>
        <taxon>Pyroglyphidae</taxon>
        <taxon>Dermatophagoidinae</taxon>
        <taxon>Dermatophagoides</taxon>
    </lineage>
</organism>
<evidence type="ECO:0000313" key="1">
    <source>
        <dbReference type="EMBL" id="KAH9511299.1"/>
    </source>
</evidence>
<sequence>MLSTFSGYFIHNLTMITKFRLFWSITTLLINDGNKSAFDDVVDLLILKKGIHGNNIRSCDVDGCGCVGDSCGGDGCGCARGGYGDGEDCGDGVADGKDGFCVATDFAELKLDNDDESSSMFSVTMLALSSSTSAASATFRPSSISTSAAT</sequence>
<dbReference type="AlphaFoldDB" id="A0A922L187"/>
<dbReference type="EMBL" id="ASGP02000004">
    <property type="protein sequence ID" value="KAH9511299.1"/>
    <property type="molecule type" value="Genomic_DNA"/>
</dbReference>
<accession>A0A922L187</accession>
<reference evidence="1" key="2">
    <citation type="journal article" date="2022" name="Res Sq">
        <title>Comparative Genomics Reveals Insights into the Divergent Evolution of Astigmatic Mites and Household Pest Adaptations.</title>
        <authorList>
            <person name="Xiong Q."/>
            <person name="Wan A.T.-Y."/>
            <person name="Liu X.-Y."/>
            <person name="Fung C.S.-H."/>
            <person name="Xiao X."/>
            <person name="Malainual N."/>
            <person name="Hou J."/>
            <person name="Wang L."/>
            <person name="Wang M."/>
            <person name="Yang K."/>
            <person name="Cui Y."/>
            <person name="Leung E."/>
            <person name="Nong W."/>
            <person name="Shin S.-K."/>
            <person name="Au S."/>
            <person name="Jeong K.Y."/>
            <person name="Chew F.T."/>
            <person name="Hui J."/>
            <person name="Leung T.F."/>
            <person name="Tungtrongchitr A."/>
            <person name="Zhong N."/>
            <person name="Liu Z."/>
            <person name="Tsui S."/>
        </authorList>
    </citation>
    <scope>NUCLEOTIDE SEQUENCE</scope>
    <source>
        <strain evidence="1">Derf</strain>
        <tissue evidence="1">Whole organism</tissue>
    </source>
</reference>
<dbReference type="Proteomes" id="UP000790347">
    <property type="component" value="Unassembled WGS sequence"/>
</dbReference>
<gene>
    <name evidence="1" type="ORF">DERF_009767</name>
</gene>
<comment type="caution">
    <text evidence="1">The sequence shown here is derived from an EMBL/GenBank/DDBJ whole genome shotgun (WGS) entry which is preliminary data.</text>
</comment>
<name>A0A922L187_DERFA</name>
<evidence type="ECO:0000313" key="2">
    <source>
        <dbReference type="Proteomes" id="UP000790347"/>
    </source>
</evidence>
<keyword evidence="2" id="KW-1185">Reference proteome</keyword>